<protein>
    <submittedName>
        <fullName evidence="1">Transposase</fullName>
    </submittedName>
</protein>
<accession>A0ACD1DU80</accession>
<organism evidence="1 2">
    <name type="scientific">Aminirod propionatiphilus</name>
    <dbReference type="NCBI Taxonomy" id="3415223"/>
    <lineage>
        <taxon>Bacteria</taxon>
        <taxon>Thermotogati</taxon>
        <taxon>Synergistota</taxon>
        <taxon>Synergistia</taxon>
        <taxon>Synergistales</taxon>
        <taxon>Aminiphilaceae</taxon>
        <taxon>Aminirod</taxon>
    </lineage>
</organism>
<keyword evidence="2" id="KW-1185">Reference proteome</keyword>
<sequence>MTYVKTRSTNGILEGLNSPFKAAAAKARGFRTVRDAITAYYFVAGRFELGLPEIGNATYTK</sequence>
<reference evidence="1" key="1">
    <citation type="submission" date="2021-05" db="EMBL/GenBank/DDBJ databases">
        <title>An isolated secondary fermenter in methanogenic hydrocarbon-degrading communities.</title>
        <authorList>
            <person name="Liu Y.-F."/>
            <person name="Liu Z.-l."/>
        </authorList>
    </citation>
    <scope>NUCLEOTIDE SEQUENCE</scope>
    <source>
        <strain evidence="1">L-13</strain>
    </source>
</reference>
<proteinExistence type="predicted"/>
<dbReference type="EMBL" id="CP074691">
    <property type="protein sequence ID" value="QVL35743.1"/>
    <property type="molecule type" value="Genomic_DNA"/>
</dbReference>
<name>A0ACD1DU80_9BACT</name>
<evidence type="ECO:0000313" key="2">
    <source>
        <dbReference type="Proteomes" id="UP000682204"/>
    </source>
</evidence>
<gene>
    <name evidence="1" type="ORF">KIH16_11345</name>
</gene>
<dbReference type="Proteomes" id="UP000682204">
    <property type="component" value="Chromosome"/>
</dbReference>
<evidence type="ECO:0000313" key="1">
    <source>
        <dbReference type="EMBL" id="QVL35743.1"/>
    </source>
</evidence>